<evidence type="ECO:0000259" key="1">
    <source>
        <dbReference type="Pfam" id="PF20600"/>
    </source>
</evidence>
<dbReference type="EMBL" id="QXXA01000004">
    <property type="protein sequence ID" value="NBI05945.1"/>
    <property type="molecule type" value="Genomic_DNA"/>
</dbReference>
<dbReference type="OrthoDB" id="423960at2"/>
<gene>
    <name evidence="2" type="ORF">D3Z33_03620</name>
</gene>
<protein>
    <recommendedName>
        <fullName evidence="1">Exodeoxyribonuclease X-like C-terminal domain-containing protein</fullName>
    </recommendedName>
</protein>
<comment type="caution">
    <text evidence="2">The sequence shown here is derived from an EMBL/GenBank/DDBJ whole genome shotgun (WGS) entry which is preliminary data.</text>
</comment>
<evidence type="ECO:0000313" key="2">
    <source>
        <dbReference type="EMBL" id="NBI05945.1"/>
    </source>
</evidence>
<accession>A0A845QTT2</accession>
<organism evidence="2 3">
    <name type="scientific">Senegalia massiliensis</name>
    <dbReference type="NCBI Taxonomy" id="1720316"/>
    <lineage>
        <taxon>Bacteria</taxon>
        <taxon>Bacillati</taxon>
        <taxon>Bacillota</taxon>
        <taxon>Clostridia</taxon>
        <taxon>Eubacteriales</taxon>
        <taxon>Clostridiaceae</taxon>
        <taxon>Senegalia</taxon>
    </lineage>
</organism>
<name>A0A845QTT2_9CLOT</name>
<proteinExistence type="predicted"/>
<dbReference type="Pfam" id="PF20600">
    <property type="entry name" value="ExoX-like_C"/>
    <property type="match status" value="1"/>
</dbReference>
<keyword evidence="3" id="KW-1185">Reference proteome</keyword>
<dbReference type="AlphaFoldDB" id="A0A845QTT2"/>
<sequence>MSDDFKVKEDNYNYALSIIENMDIENVENSMQKIYRFQQVIQKTLVEGHDYGKTFYGSSKPSLLKPGAEKILMLLGISSEYEIIDKVQNYEDGFFAFSVKSILKKNEKIVTEGLGHSNSRERKYLGGRQDIYMLGNTCLKMAKKRALVDATLTVASLSDIFTQDMEDMTQFEEEERVETMTLKDAQNIKVTFGKYNGNTLGEIYNKDKGYIRWLAEKSREDGISRACKLILSPDFETEEVQQKANKLPPE</sequence>
<dbReference type="RefSeq" id="WP_160196431.1">
    <property type="nucleotide sequence ID" value="NZ_QXXA01000004.1"/>
</dbReference>
<dbReference type="InterPro" id="IPR046768">
    <property type="entry name" value="ExoX-like_C"/>
</dbReference>
<reference evidence="2 3" key="1">
    <citation type="submission" date="2018-08" db="EMBL/GenBank/DDBJ databases">
        <title>Murine metabolic-syndrome-specific gut microbial biobank.</title>
        <authorList>
            <person name="Liu C."/>
        </authorList>
    </citation>
    <scope>NUCLEOTIDE SEQUENCE [LARGE SCALE GENOMIC DNA]</scope>
    <source>
        <strain evidence="2 3">583</strain>
    </source>
</reference>
<dbReference type="Proteomes" id="UP000467132">
    <property type="component" value="Unassembled WGS sequence"/>
</dbReference>
<evidence type="ECO:0000313" key="3">
    <source>
        <dbReference type="Proteomes" id="UP000467132"/>
    </source>
</evidence>
<feature type="domain" description="Exodeoxyribonuclease X-like C-terminal" evidence="1">
    <location>
        <begin position="191"/>
        <end position="217"/>
    </location>
</feature>